<keyword evidence="3" id="KW-1185">Reference proteome</keyword>
<name>A0ABN7BFU2_9HEMI</name>
<feature type="compositionally biased region" description="Basic and acidic residues" evidence="1">
    <location>
        <begin position="114"/>
        <end position="125"/>
    </location>
</feature>
<dbReference type="EMBL" id="AP028923">
    <property type="protein sequence ID" value="BET03240.1"/>
    <property type="molecule type" value="Genomic_DNA"/>
</dbReference>
<proteinExistence type="predicted"/>
<protein>
    <submittedName>
        <fullName evidence="2">Uncharacterized protein</fullName>
    </submittedName>
</protein>
<gene>
    <name evidence="2" type="ORF">NTJ_16058</name>
</gene>
<feature type="compositionally biased region" description="Basic and acidic residues" evidence="1">
    <location>
        <begin position="59"/>
        <end position="75"/>
    </location>
</feature>
<organism evidence="2 3">
    <name type="scientific">Nesidiocoris tenuis</name>
    <dbReference type="NCBI Taxonomy" id="355587"/>
    <lineage>
        <taxon>Eukaryota</taxon>
        <taxon>Metazoa</taxon>
        <taxon>Ecdysozoa</taxon>
        <taxon>Arthropoda</taxon>
        <taxon>Hexapoda</taxon>
        <taxon>Insecta</taxon>
        <taxon>Pterygota</taxon>
        <taxon>Neoptera</taxon>
        <taxon>Paraneoptera</taxon>
        <taxon>Hemiptera</taxon>
        <taxon>Heteroptera</taxon>
        <taxon>Panheteroptera</taxon>
        <taxon>Cimicomorpha</taxon>
        <taxon>Miridae</taxon>
        <taxon>Dicyphina</taxon>
        <taxon>Nesidiocoris</taxon>
    </lineage>
</organism>
<reference evidence="2 3" key="1">
    <citation type="submission" date="2023-09" db="EMBL/GenBank/DDBJ databases">
        <title>Nesidiocoris tenuis whole genome shotgun sequence.</title>
        <authorList>
            <person name="Shibata T."/>
            <person name="Shimoda M."/>
            <person name="Kobayashi T."/>
            <person name="Uehara T."/>
        </authorList>
    </citation>
    <scope>NUCLEOTIDE SEQUENCE [LARGE SCALE GENOMIC DNA]</scope>
    <source>
        <strain evidence="2 3">Japan</strain>
    </source>
</reference>
<sequence length="211" mass="24116">MDDYHGRTELGVGEHEHMKKRLDAERHREYQEHIARKYGEPMPVWEPEAEVETAADQSAEVKYDGDEADAEHVNEAEEAAQEEAEGAHADPEYTETSQPDSLDGDAALTHGQMTKHEQVCAEAKENASNQDEESLSGVFGGESNWWKGTEERRRQRQQNYADDLREQIAEQKLAKEVKKAKDDDDDRQRDVEHARHGSFECGYYSNQTHNS</sequence>
<feature type="region of interest" description="Disordered" evidence="1">
    <location>
        <begin position="39"/>
        <end position="162"/>
    </location>
</feature>
<feature type="region of interest" description="Disordered" evidence="1">
    <location>
        <begin position="1"/>
        <end position="23"/>
    </location>
</feature>
<feature type="compositionally biased region" description="Basic and acidic residues" evidence="1">
    <location>
        <begin position="174"/>
        <end position="198"/>
    </location>
</feature>
<accession>A0ABN7BFU2</accession>
<evidence type="ECO:0000313" key="3">
    <source>
        <dbReference type="Proteomes" id="UP001307889"/>
    </source>
</evidence>
<dbReference type="Proteomes" id="UP001307889">
    <property type="component" value="Chromosome 15"/>
</dbReference>
<evidence type="ECO:0000313" key="2">
    <source>
        <dbReference type="EMBL" id="BET03240.1"/>
    </source>
</evidence>
<feature type="region of interest" description="Disordered" evidence="1">
    <location>
        <begin position="174"/>
        <end position="211"/>
    </location>
</feature>
<evidence type="ECO:0000256" key="1">
    <source>
        <dbReference type="SAM" id="MobiDB-lite"/>
    </source>
</evidence>